<feature type="signal peptide" evidence="1">
    <location>
        <begin position="1"/>
        <end position="18"/>
    </location>
</feature>
<dbReference type="SUPFAM" id="SSF50814">
    <property type="entry name" value="Lipocalins"/>
    <property type="match status" value="1"/>
</dbReference>
<dbReference type="InterPro" id="IPR012674">
    <property type="entry name" value="Calycin"/>
</dbReference>
<dbReference type="Gene3D" id="2.40.128.20">
    <property type="match status" value="1"/>
</dbReference>
<organism evidence="2">
    <name type="scientific">Rhipicephalus appendiculatus</name>
    <name type="common">Brown ear tick</name>
    <dbReference type="NCBI Taxonomy" id="34631"/>
    <lineage>
        <taxon>Eukaryota</taxon>
        <taxon>Metazoa</taxon>
        <taxon>Ecdysozoa</taxon>
        <taxon>Arthropoda</taxon>
        <taxon>Chelicerata</taxon>
        <taxon>Arachnida</taxon>
        <taxon>Acari</taxon>
        <taxon>Parasitiformes</taxon>
        <taxon>Ixodida</taxon>
        <taxon>Ixodoidea</taxon>
        <taxon>Ixodidae</taxon>
        <taxon>Rhipicephalinae</taxon>
        <taxon>Rhipicephalus</taxon>
        <taxon>Rhipicephalus</taxon>
    </lineage>
</organism>
<keyword evidence="1" id="KW-0732">Signal</keyword>
<dbReference type="EMBL" id="GEDV01007191">
    <property type="protein sequence ID" value="JAP81366.1"/>
    <property type="molecule type" value="Transcribed_RNA"/>
</dbReference>
<accession>A0A131YT99</accession>
<reference evidence="2" key="1">
    <citation type="journal article" date="2016" name="Ticks Tick Borne Dis.">
        <title>De novo assembly and annotation of the salivary gland transcriptome of Rhipicephalus appendiculatus male and female ticks during blood feeding.</title>
        <authorList>
            <person name="de Castro M.H."/>
            <person name="de Klerk D."/>
            <person name="Pienaar R."/>
            <person name="Latif A.A."/>
            <person name="Rees D.J."/>
            <person name="Mans B.J."/>
        </authorList>
    </citation>
    <scope>NUCLEOTIDE SEQUENCE</scope>
    <source>
        <tissue evidence="2">Salivary glands</tissue>
    </source>
</reference>
<proteinExistence type="predicted"/>
<sequence>MRPANIVFINYLFVVVIGATLDELKEALHTRQKVWTTLRSYHVPPRGHKHKCIYFEVRLTRHSYYIIDLHYEENNVWKSQRDYAKIFRSRLGPVMRIGPYIGRETSDYILYLWVPEERCAVLLIVIAGKVECEMHTWEDHVRKITYQCRRAYERRCGRRAYPVYSSRCVPSSGS</sequence>
<evidence type="ECO:0000256" key="1">
    <source>
        <dbReference type="SAM" id="SignalP"/>
    </source>
</evidence>
<dbReference type="AlphaFoldDB" id="A0A131YT99"/>
<name>A0A131YT99_RHIAP</name>
<evidence type="ECO:0000313" key="2">
    <source>
        <dbReference type="EMBL" id="JAP81366.1"/>
    </source>
</evidence>
<feature type="chain" id="PRO_5007286055" evidence="1">
    <location>
        <begin position="19"/>
        <end position="174"/>
    </location>
</feature>
<protein>
    <submittedName>
        <fullName evidence="2">Lipocalin</fullName>
    </submittedName>
</protein>